<proteinExistence type="predicted"/>
<accession>A0ABV4LWY1</accession>
<sequence>MNLLPTGTQLGQLELLEVYEEFLGPKCFSVKNENTQRYMVYWSGDYDEGQCIKWAYIPVTKPLLARLLNNEVSFHDAFHHSEELYIAFIYSDGVGKLAKVELVRSESKHLVNLPPIDFKVDLEETYMR</sequence>
<evidence type="ECO:0000313" key="2">
    <source>
        <dbReference type="EMBL" id="MEZ8182347.1"/>
    </source>
</evidence>
<dbReference type="EMBL" id="JBGOOW010000021">
    <property type="protein sequence ID" value="MEZ8182347.1"/>
    <property type="molecule type" value="Genomic_DNA"/>
</dbReference>
<keyword evidence="3" id="KW-1185">Reference proteome</keyword>
<gene>
    <name evidence="2" type="ORF">ACED33_16800</name>
</gene>
<reference evidence="2 3" key="1">
    <citation type="submission" date="2024-06" db="EMBL/GenBank/DDBJ databases">
        <authorList>
            <person name="Steensen K."/>
            <person name="Seneca J."/>
            <person name="Bartlau N."/>
            <person name="Yu A.X."/>
            <person name="Polz M.F."/>
        </authorList>
    </citation>
    <scope>NUCLEOTIDE SEQUENCE [LARGE SCALE GENOMIC DNA]</scope>
    <source>
        <strain evidence="2 3">1F145</strain>
    </source>
</reference>
<organism evidence="2 3">
    <name type="scientific">Vibrio splendidus</name>
    <dbReference type="NCBI Taxonomy" id="29497"/>
    <lineage>
        <taxon>Bacteria</taxon>
        <taxon>Pseudomonadati</taxon>
        <taxon>Pseudomonadota</taxon>
        <taxon>Gammaproteobacteria</taxon>
        <taxon>Vibrionales</taxon>
        <taxon>Vibrionaceae</taxon>
        <taxon>Vibrio</taxon>
    </lineage>
</organism>
<evidence type="ECO:0000259" key="1">
    <source>
        <dbReference type="Pfam" id="PF20215"/>
    </source>
</evidence>
<dbReference type="Proteomes" id="UP001569200">
    <property type="component" value="Unassembled WGS sequence"/>
</dbReference>
<evidence type="ECO:0000313" key="3">
    <source>
        <dbReference type="Proteomes" id="UP001569200"/>
    </source>
</evidence>
<dbReference type="Pfam" id="PF20215">
    <property type="entry name" value="DUF6575"/>
    <property type="match status" value="1"/>
</dbReference>
<dbReference type="InterPro" id="IPR046482">
    <property type="entry name" value="DUF6575"/>
</dbReference>
<feature type="domain" description="DUF6575" evidence="1">
    <location>
        <begin position="1"/>
        <end position="85"/>
    </location>
</feature>
<comment type="caution">
    <text evidence="2">The sequence shown here is derived from an EMBL/GenBank/DDBJ whole genome shotgun (WGS) entry which is preliminary data.</text>
</comment>
<protein>
    <submittedName>
        <fullName evidence="2">DUF6575 domain-containing protein</fullName>
    </submittedName>
</protein>
<name>A0ABV4LWY1_VIBSP</name>
<dbReference type="RefSeq" id="WP_371691086.1">
    <property type="nucleotide sequence ID" value="NZ_JBGONW010000071.1"/>
</dbReference>